<dbReference type="HOGENOM" id="CLU_051177_0_0_9"/>
<accession>C9KJE5</accession>
<dbReference type="GeneID" id="93480359"/>
<protein>
    <submittedName>
        <fullName evidence="1">Phage portal protein, HK97 family</fullName>
    </submittedName>
</protein>
<proteinExistence type="predicted"/>
<dbReference type="RefSeq" id="WP_005839010.1">
    <property type="nucleotide sequence ID" value="NZ_GG697141.2"/>
</dbReference>
<evidence type="ECO:0000313" key="1">
    <source>
        <dbReference type="EMBL" id="EEX70011.1"/>
    </source>
</evidence>
<gene>
    <name evidence="1" type="ORF">MITSMUL_03144</name>
</gene>
<comment type="caution">
    <text evidence="1">The sequence shown here is derived from an EMBL/GenBank/DDBJ whole genome shotgun (WGS) entry which is preliminary data.</text>
</comment>
<evidence type="ECO:0000313" key="2">
    <source>
        <dbReference type="Proteomes" id="UP000003671"/>
    </source>
</evidence>
<dbReference type="InterPro" id="IPR006944">
    <property type="entry name" value="Phage/GTA_portal"/>
</dbReference>
<organism evidence="1 2">
    <name type="scientific">Mitsuokella multacida DSM 20544</name>
    <dbReference type="NCBI Taxonomy" id="500635"/>
    <lineage>
        <taxon>Bacteria</taxon>
        <taxon>Bacillati</taxon>
        <taxon>Bacillota</taxon>
        <taxon>Negativicutes</taxon>
        <taxon>Selenomonadales</taxon>
        <taxon>Selenomonadaceae</taxon>
        <taxon>Mitsuokella</taxon>
    </lineage>
</organism>
<keyword evidence="2" id="KW-1185">Reference proteome</keyword>
<sequence>MKLLWTDRYGMNIPNENKARKMTLPPPDKRRLRNLSREPIVRKAMNIISDAVSSMPYTIDVIAPGRKKYVKEIAVIQNIIEHPNVIDSRRSFTKRIMDDALVLDAMVVEAAKGSDRNHPIYLYPVDAGTIKLLEPWDYTNPHGFRYVQDQEHGAQKFTADTIFYGTRQNFTDTHYGCSPVRYAYKYISDYIEACARANDIATNTTSSFIVGLKDATPEMVEKFRDYMTNEIEGTGHIPVVGGTDIDSRQIRSINKDNLGIDWIDRLTKIIAMSFSIPPEELGITIQNDRSTEDDRDNSMTEGAIKPYAYLLEDLYNNYVIAKMGLGGVLKFRFIHEDSENQKTAKSTRLVNEYKADLITENEFRTLCGYEESQSKYANMTHVEKTANLNVDLGIAGGGGFNGVGDVKNTTKDDGSKKDGDSG</sequence>
<dbReference type="STRING" id="500635.MITSMUL_03144"/>
<dbReference type="EMBL" id="ABWK02000001">
    <property type="protein sequence ID" value="EEX70011.1"/>
    <property type="molecule type" value="Genomic_DNA"/>
</dbReference>
<dbReference type="PATRIC" id="fig|500635.8.peg.96"/>
<dbReference type="Pfam" id="PF04860">
    <property type="entry name" value="Phage_portal"/>
    <property type="match status" value="1"/>
</dbReference>
<name>C9KJE5_9FIRM</name>
<reference evidence="1" key="1">
    <citation type="submission" date="2009-09" db="EMBL/GenBank/DDBJ databases">
        <authorList>
            <person name="Weinstock G."/>
            <person name="Sodergren E."/>
            <person name="Clifton S."/>
            <person name="Fulton L."/>
            <person name="Fulton B."/>
            <person name="Courtney L."/>
            <person name="Fronick C."/>
            <person name="Harrison M."/>
            <person name="Strong C."/>
            <person name="Farmer C."/>
            <person name="Delahaunty K."/>
            <person name="Markovic C."/>
            <person name="Hall O."/>
            <person name="Minx P."/>
            <person name="Tomlinson C."/>
            <person name="Mitreva M."/>
            <person name="Nelson J."/>
            <person name="Hou S."/>
            <person name="Wollam A."/>
            <person name="Pepin K.H."/>
            <person name="Johnson M."/>
            <person name="Bhonagiri V."/>
            <person name="Nash W.E."/>
            <person name="Warren W."/>
            <person name="Chinwalla A."/>
            <person name="Mardis E.R."/>
            <person name="Wilson R.K."/>
        </authorList>
    </citation>
    <scope>NUCLEOTIDE SEQUENCE [LARGE SCALE GENOMIC DNA]</scope>
    <source>
        <strain evidence="1">DSM 20544</strain>
    </source>
</reference>
<dbReference type="AlphaFoldDB" id="C9KJE5"/>
<dbReference type="Proteomes" id="UP000003671">
    <property type="component" value="Unassembled WGS sequence"/>
</dbReference>
<dbReference type="eggNOG" id="COG4695">
    <property type="taxonomic scope" value="Bacteria"/>
</dbReference>